<reference evidence="1" key="1">
    <citation type="submission" date="2023-02" db="EMBL/GenBank/DDBJ databases">
        <title>Kitasatospora phosalacinea NBRC 14362.</title>
        <authorList>
            <person name="Ichikawa N."/>
            <person name="Sato H."/>
            <person name="Tonouchi N."/>
        </authorList>
    </citation>
    <scope>NUCLEOTIDE SEQUENCE</scope>
    <source>
        <strain evidence="1">NBRC 14362</strain>
    </source>
</reference>
<proteinExistence type="predicted"/>
<dbReference type="AlphaFoldDB" id="A0A9W6PFC6"/>
<dbReference type="OrthoDB" id="9849126at2"/>
<dbReference type="EMBL" id="BSRX01000009">
    <property type="protein sequence ID" value="GLW53867.1"/>
    <property type="molecule type" value="Genomic_DNA"/>
</dbReference>
<comment type="caution">
    <text evidence="1">The sequence shown here is derived from an EMBL/GenBank/DDBJ whole genome shotgun (WGS) entry which is preliminary data.</text>
</comment>
<organism evidence="1 2">
    <name type="scientific">Kitasatospora phosalacinea</name>
    <dbReference type="NCBI Taxonomy" id="2065"/>
    <lineage>
        <taxon>Bacteria</taxon>
        <taxon>Bacillati</taxon>
        <taxon>Actinomycetota</taxon>
        <taxon>Actinomycetes</taxon>
        <taxon>Kitasatosporales</taxon>
        <taxon>Streptomycetaceae</taxon>
        <taxon>Kitasatospora</taxon>
    </lineage>
</organism>
<accession>A0A9W6PFC6</accession>
<gene>
    <name evidence="1" type="ORF">Kpho01_18780</name>
</gene>
<dbReference type="RefSeq" id="WP_033250998.1">
    <property type="nucleotide sequence ID" value="NZ_BSRX01000009.1"/>
</dbReference>
<protein>
    <submittedName>
        <fullName evidence="1">Uncharacterized protein</fullName>
    </submittedName>
</protein>
<sequence>MHGTLVTEPLTMGSIRSQVNVFGEPEAEEQEPRVAVQMTLHLSFAEILGRLLFTPGALLMREDLESGSEAKIVECLWFAMAQTGLDAAEDFAHLALDVYEGRRRGELHDFAVRLGAAVTRIFGVSAPEPPASAAVFVPALSLVRGVKAVAV</sequence>
<dbReference type="Proteomes" id="UP001165143">
    <property type="component" value="Unassembled WGS sequence"/>
</dbReference>
<name>A0A9W6PFC6_9ACTN</name>
<evidence type="ECO:0000313" key="2">
    <source>
        <dbReference type="Proteomes" id="UP001165143"/>
    </source>
</evidence>
<evidence type="ECO:0000313" key="1">
    <source>
        <dbReference type="EMBL" id="GLW53867.1"/>
    </source>
</evidence>